<keyword evidence="14" id="KW-1185">Reference proteome</keyword>
<evidence type="ECO:0000256" key="3">
    <source>
        <dbReference type="ARBA" id="ARBA00008895"/>
    </source>
</evidence>
<evidence type="ECO:0000313" key="13">
    <source>
        <dbReference type="EnsemblPlants" id="AUR62027724-RA:cds"/>
    </source>
</evidence>
<evidence type="ECO:0000256" key="1">
    <source>
        <dbReference type="ARBA" id="ARBA00001936"/>
    </source>
</evidence>
<evidence type="ECO:0000313" key="14">
    <source>
        <dbReference type="Proteomes" id="UP000596660"/>
    </source>
</evidence>
<evidence type="ECO:0000256" key="8">
    <source>
        <dbReference type="ARBA" id="ARBA00023136"/>
    </source>
</evidence>
<keyword evidence="5" id="KW-0479">Metal-binding</keyword>
<dbReference type="GO" id="GO:0006506">
    <property type="term" value="P:GPI anchor biosynthetic process"/>
    <property type="evidence" value="ECO:0007669"/>
    <property type="project" value="InterPro"/>
</dbReference>
<keyword evidence="4 10" id="KW-0812">Transmembrane</keyword>
<evidence type="ECO:0000256" key="9">
    <source>
        <dbReference type="ARBA" id="ARBA00023211"/>
    </source>
</evidence>
<comment type="subcellular location">
    <subcellularLocation>
        <location evidence="2">Membrane</location>
        <topology evidence="2">Multi-pass membrane protein</topology>
    </subcellularLocation>
</comment>
<dbReference type="Gramene" id="AUR62027724-RA">
    <property type="protein sequence ID" value="AUR62027724-RA:cds"/>
    <property type="gene ID" value="AUR62027724"/>
</dbReference>
<accession>A0A803ME31</accession>
<organism evidence="13 14">
    <name type="scientific">Chenopodium quinoa</name>
    <name type="common">Quinoa</name>
    <dbReference type="NCBI Taxonomy" id="63459"/>
    <lineage>
        <taxon>Eukaryota</taxon>
        <taxon>Viridiplantae</taxon>
        <taxon>Streptophyta</taxon>
        <taxon>Embryophyta</taxon>
        <taxon>Tracheophyta</taxon>
        <taxon>Spermatophyta</taxon>
        <taxon>Magnoliopsida</taxon>
        <taxon>eudicotyledons</taxon>
        <taxon>Gunneridae</taxon>
        <taxon>Pentapetalae</taxon>
        <taxon>Caryophyllales</taxon>
        <taxon>Chenopodiaceae</taxon>
        <taxon>Chenopodioideae</taxon>
        <taxon>Atripliceae</taxon>
        <taxon>Chenopodium</taxon>
    </lineage>
</organism>
<dbReference type="Proteomes" id="UP000596660">
    <property type="component" value="Unplaced"/>
</dbReference>
<comment type="similarity">
    <text evidence="3">Belongs to the metallophosphoesterase superfamily. MPPE1 family.</text>
</comment>
<evidence type="ECO:0000256" key="2">
    <source>
        <dbReference type="ARBA" id="ARBA00004141"/>
    </source>
</evidence>
<feature type="domain" description="Calcineurin-like phosphoesterase" evidence="12">
    <location>
        <begin position="79"/>
        <end position="319"/>
    </location>
</feature>
<evidence type="ECO:0000256" key="7">
    <source>
        <dbReference type="ARBA" id="ARBA00022989"/>
    </source>
</evidence>
<dbReference type="EnsemblPlants" id="AUR62027724-RA">
    <property type="protein sequence ID" value="AUR62027724-RA:cds"/>
    <property type="gene ID" value="AUR62027724"/>
</dbReference>
<evidence type="ECO:0000256" key="6">
    <source>
        <dbReference type="ARBA" id="ARBA00022801"/>
    </source>
</evidence>
<dbReference type="GO" id="GO:0046872">
    <property type="term" value="F:metal ion binding"/>
    <property type="evidence" value="ECO:0007669"/>
    <property type="project" value="UniProtKB-KW"/>
</dbReference>
<evidence type="ECO:0000259" key="12">
    <source>
        <dbReference type="Pfam" id="PF00149"/>
    </source>
</evidence>
<dbReference type="GO" id="GO:0016020">
    <property type="term" value="C:membrane"/>
    <property type="evidence" value="ECO:0007669"/>
    <property type="project" value="UniProtKB-SubCell"/>
</dbReference>
<dbReference type="PANTHER" id="PTHR13315">
    <property type="entry name" value="METALLO PHOSPHOESTERASE RELATED"/>
    <property type="match status" value="1"/>
</dbReference>
<dbReference type="Gene3D" id="3.60.21.10">
    <property type="match status" value="1"/>
</dbReference>
<dbReference type="InterPro" id="IPR004843">
    <property type="entry name" value="Calcineurin-like_PHP"/>
</dbReference>
<dbReference type="InterPro" id="IPR033308">
    <property type="entry name" value="PGAP5/Cdc1/Ted1"/>
</dbReference>
<dbReference type="SUPFAM" id="SSF56300">
    <property type="entry name" value="Metallo-dependent phosphatases"/>
    <property type="match status" value="1"/>
</dbReference>
<name>A0A803ME31_CHEQI</name>
<feature type="transmembrane region" description="Helical" evidence="10">
    <location>
        <begin position="371"/>
        <end position="392"/>
    </location>
</feature>
<feature type="chain" id="PRO_5031358830" description="Calcineurin-like phosphoesterase domain-containing protein" evidence="11">
    <location>
        <begin position="24"/>
        <end position="476"/>
    </location>
</feature>
<keyword evidence="8 10" id="KW-0472">Membrane</keyword>
<keyword evidence="11" id="KW-0732">Signal</keyword>
<sequence>MSNSWKIILSVTLFATLFDIYQHQITIPSCKIANANSNQTLFDDFDHNHEDLTAILVSNLLLRGSDSSFFDLFFRDYFLSQFFSKSFDILKPDILLVLGDVSAKGFELTSKKWSSVVEQFERILGPYLHLPFHVTLGDRDIGECSKLKASLVRRVASSFPELNRGGCGSFGISNVSFISINAMALLCGNNELLSDVETVIETESAYLQTQSEDGEQSVKLNAADEASYQHRWRDNPTSPQSGPVLLLHIPLQQISNSYCNQESSSSAIWNSLPNSLKKLWRADTDSGPYDLLHTIPPNASEYIFQALKPRIIFSAHSHKFCDVKHPDGTREVTVPALAWTAKDDPGFIVATFRRNEAVVVRHCSLPRESHVVVSFIAIFVLSISPAVITILLHRLNKNELLSSARFSSLDNHQNGLVSSSLRTDCGVSCQPPPLRVCSVALLLCLLPQITEINEQFAFSIASDFQVVVEEREAYFI</sequence>
<proteinExistence type="inferred from homology"/>
<dbReference type="AlphaFoldDB" id="A0A803ME31"/>
<dbReference type="Pfam" id="PF00149">
    <property type="entry name" value="Metallophos"/>
    <property type="match status" value="1"/>
</dbReference>
<dbReference type="InterPro" id="IPR029052">
    <property type="entry name" value="Metallo-depent_PP-like"/>
</dbReference>
<reference evidence="13" key="1">
    <citation type="journal article" date="2017" name="Nature">
        <title>The genome of Chenopodium quinoa.</title>
        <authorList>
            <person name="Jarvis D.E."/>
            <person name="Ho Y.S."/>
            <person name="Lightfoot D.J."/>
            <person name="Schmoeckel S.M."/>
            <person name="Li B."/>
            <person name="Borm T.J.A."/>
            <person name="Ohyanagi H."/>
            <person name="Mineta K."/>
            <person name="Michell C.T."/>
            <person name="Saber N."/>
            <person name="Kharbatia N.M."/>
            <person name="Rupper R.R."/>
            <person name="Sharp A.R."/>
            <person name="Dally N."/>
            <person name="Boughton B.A."/>
            <person name="Woo Y.H."/>
            <person name="Gao G."/>
            <person name="Schijlen E.G.W.M."/>
            <person name="Guo X."/>
            <person name="Momin A.A."/>
            <person name="Negrao S."/>
            <person name="Al-Babili S."/>
            <person name="Gehring C."/>
            <person name="Roessner U."/>
            <person name="Jung C."/>
            <person name="Murphy K."/>
            <person name="Arold S.T."/>
            <person name="Gojobori T."/>
            <person name="van der Linden C.G."/>
            <person name="van Loo E.N."/>
            <person name="Jellen E.N."/>
            <person name="Maughan P.J."/>
            <person name="Tester M."/>
        </authorList>
    </citation>
    <scope>NUCLEOTIDE SEQUENCE [LARGE SCALE GENOMIC DNA]</scope>
    <source>
        <strain evidence="13">cv. PI 614886</strain>
    </source>
</reference>
<protein>
    <recommendedName>
        <fullName evidence="12">Calcineurin-like phosphoesterase domain-containing protein</fullName>
    </recommendedName>
</protein>
<evidence type="ECO:0000256" key="10">
    <source>
        <dbReference type="SAM" id="Phobius"/>
    </source>
</evidence>
<evidence type="ECO:0000256" key="11">
    <source>
        <dbReference type="SAM" id="SignalP"/>
    </source>
</evidence>
<comment type="cofactor">
    <cofactor evidence="1">
        <name>Mn(2+)</name>
        <dbReference type="ChEBI" id="CHEBI:29035"/>
    </cofactor>
</comment>
<keyword evidence="6" id="KW-0378">Hydrolase</keyword>
<dbReference type="GO" id="GO:0016787">
    <property type="term" value="F:hydrolase activity"/>
    <property type="evidence" value="ECO:0007669"/>
    <property type="project" value="UniProtKB-KW"/>
</dbReference>
<reference evidence="13" key="2">
    <citation type="submission" date="2021-03" db="UniProtKB">
        <authorList>
            <consortium name="EnsemblPlants"/>
        </authorList>
    </citation>
    <scope>IDENTIFICATION</scope>
</reference>
<dbReference type="PANTHER" id="PTHR13315:SF0">
    <property type="entry name" value="METALLOPHOSPHOESTERASE 1"/>
    <property type="match status" value="1"/>
</dbReference>
<evidence type="ECO:0000256" key="4">
    <source>
        <dbReference type="ARBA" id="ARBA00022692"/>
    </source>
</evidence>
<keyword evidence="9" id="KW-0464">Manganese</keyword>
<feature type="signal peptide" evidence="11">
    <location>
        <begin position="1"/>
        <end position="23"/>
    </location>
</feature>
<dbReference type="OMA" id="AMTWNAR"/>
<keyword evidence="7 10" id="KW-1133">Transmembrane helix</keyword>
<evidence type="ECO:0000256" key="5">
    <source>
        <dbReference type="ARBA" id="ARBA00022723"/>
    </source>
</evidence>